<keyword evidence="4 6" id="KW-0808">Transferase</keyword>
<dbReference type="Proteomes" id="UP000249203">
    <property type="component" value="Unassembled WGS sequence"/>
</dbReference>
<dbReference type="InterPro" id="IPR015424">
    <property type="entry name" value="PyrdxlP-dep_Trfase"/>
</dbReference>
<reference evidence="8 9" key="1">
    <citation type="submission" date="2018-06" db="EMBL/GenBank/DDBJ databases">
        <title>Genomic Encyclopedia of Type Strains, Phase III (KMG-III): the genomes of soil and plant-associated and newly described type strains.</title>
        <authorList>
            <person name="Whitman W."/>
        </authorList>
    </citation>
    <scope>NUCLEOTIDE SEQUENCE [LARGE SCALE GENOMIC DNA]</scope>
    <source>
        <strain evidence="8 9">CGMCC 1.15366</strain>
    </source>
</reference>
<dbReference type="EC" id="2.6.1.-" evidence="6"/>
<evidence type="ECO:0000313" key="9">
    <source>
        <dbReference type="Proteomes" id="UP000249203"/>
    </source>
</evidence>
<evidence type="ECO:0000256" key="6">
    <source>
        <dbReference type="RuleBase" id="RU000481"/>
    </source>
</evidence>
<keyword evidence="3 6" id="KW-0032">Aminotransferase</keyword>
<feature type="domain" description="Aminotransferase class I/classII large" evidence="7">
    <location>
        <begin position="48"/>
        <end position="404"/>
    </location>
</feature>
<dbReference type="InterPro" id="IPR015421">
    <property type="entry name" value="PyrdxlP-dep_Trfase_major"/>
</dbReference>
<gene>
    <name evidence="8" type="ORF">B0I24_101431</name>
</gene>
<organism evidence="8 9">
    <name type="scientific">Aliidiomarina maris</name>
    <dbReference type="NCBI Taxonomy" id="531312"/>
    <lineage>
        <taxon>Bacteria</taxon>
        <taxon>Pseudomonadati</taxon>
        <taxon>Pseudomonadota</taxon>
        <taxon>Gammaproteobacteria</taxon>
        <taxon>Alteromonadales</taxon>
        <taxon>Idiomarinaceae</taxon>
        <taxon>Aliidiomarina</taxon>
    </lineage>
</organism>
<dbReference type="PANTHER" id="PTHR46383">
    <property type="entry name" value="ASPARTATE AMINOTRANSFERASE"/>
    <property type="match status" value="1"/>
</dbReference>
<dbReference type="GO" id="GO:0030170">
    <property type="term" value="F:pyridoxal phosphate binding"/>
    <property type="evidence" value="ECO:0007669"/>
    <property type="project" value="InterPro"/>
</dbReference>
<comment type="cofactor">
    <cofactor evidence="1 6">
        <name>pyridoxal 5'-phosphate</name>
        <dbReference type="ChEBI" id="CHEBI:597326"/>
    </cofactor>
</comment>
<dbReference type="AlphaFoldDB" id="A0A327X6W1"/>
<proteinExistence type="inferred from homology"/>
<evidence type="ECO:0000313" key="8">
    <source>
        <dbReference type="EMBL" id="RAK01794.1"/>
    </source>
</evidence>
<dbReference type="Pfam" id="PF00155">
    <property type="entry name" value="Aminotran_1_2"/>
    <property type="match status" value="1"/>
</dbReference>
<comment type="similarity">
    <text evidence="2 6">Belongs to the class-I pyridoxal-phosphate-dependent aminotransferase family.</text>
</comment>
<comment type="caution">
    <text evidence="8">The sequence shown here is derived from an EMBL/GenBank/DDBJ whole genome shotgun (WGS) entry which is preliminary data.</text>
</comment>
<dbReference type="InterPro" id="IPR004839">
    <property type="entry name" value="Aminotransferase_I/II_large"/>
</dbReference>
<dbReference type="Gene3D" id="3.40.640.10">
    <property type="entry name" value="Type I PLP-dependent aspartate aminotransferase-like (Major domain)"/>
    <property type="match status" value="1"/>
</dbReference>
<name>A0A327X6W1_9GAMM</name>
<protein>
    <recommendedName>
        <fullName evidence="6">Aminotransferase</fullName>
        <ecNumber evidence="6">2.6.1.-</ecNumber>
    </recommendedName>
</protein>
<dbReference type="SUPFAM" id="SSF53383">
    <property type="entry name" value="PLP-dependent transferases"/>
    <property type="match status" value="1"/>
</dbReference>
<dbReference type="InterPro" id="IPR004838">
    <property type="entry name" value="NHTrfase_class1_PyrdxlP-BS"/>
</dbReference>
<evidence type="ECO:0000256" key="4">
    <source>
        <dbReference type="ARBA" id="ARBA00022679"/>
    </source>
</evidence>
<dbReference type="EMBL" id="QLMD01000001">
    <property type="protein sequence ID" value="RAK01794.1"/>
    <property type="molecule type" value="Genomic_DNA"/>
</dbReference>
<dbReference type="Gene3D" id="3.90.1150.10">
    <property type="entry name" value="Aspartate Aminotransferase, domain 1"/>
    <property type="match status" value="1"/>
</dbReference>
<evidence type="ECO:0000256" key="5">
    <source>
        <dbReference type="ARBA" id="ARBA00022898"/>
    </source>
</evidence>
<dbReference type="GO" id="GO:0008483">
    <property type="term" value="F:transaminase activity"/>
    <property type="evidence" value="ECO:0007669"/>
    <property type="project" value="UniProtKB-KW"/>
</dbReference>
<dbReference type="InterPro" id="IPR050596">
    <property type="entry name" value="AspAT/PAT-like"/>
</dbReference>
<sequence length="411" mass="44951">MMLFDFSTHYSTKGALVDYKLSRRVNAIKPSPTLAVSQKAAELKAQGKDVIGLGVGEPDFDTPEFIRDAAKKAIDDGHTRYTAVDGISELKQAVCAKFKRDNQLEYSPDQVLISAGGKHSIFNLLTAWLNEGDEVIIPAPYWVSYPDMTLLVGAKPVVVQATIEQEYKITPEQLRAAITPKTRLLFLNSPSNPTGMAYSHDELAALAEVLREFPDILIATDDMYEHILWTDAPFANIVMAAPDLKNRSVILSGVSKAYAMTGWRIGYAAGPKQIIAAMKKVQSQSTSNPTAVSQYAALAALEGDQSCIQTMVTEFKRRHDYLVAALHAIPGIQCLPGQGTFYTFPNVTGLMRKAGCKTDVELCERLLEEANVALVPGSAFGTDGYFRLSFATSMEVLEQAVARIREFAEGL</sequence>
<accession>A0A327X6W1</accession>
<dbReference type="InterPro" id="IPR015422">
    <property type="entry name" value="PyrdxlP-dep_Trfase_small"/>
</dbReference>
<keyword evidence="5" id="KW-0663">Pyridoxal phosphate</keyword>
<dbReference type="GO" id="GO:0006520">
    <property type="term" value="P:amino acid metabolic process"/>
    <property type="evidence" value="ECO:0007669"/>
    <property type="project" value="InterPro"/>
</dbReference>
<dbReference type="CDD" id="cd00609">
    <property type="entry name" value="AAT_like"/>
    <property type="match status" value="1"/>
</dbReference>
<evidence type="ECO:0000256" key="2">
    <source>
        <dbReference type="ARBA" id="ARBA00007441"/>
    </source>
</evidence>
<dbReference type="PROSITE" id="PS00105">
    <property type="entry name" value="AA_TRANSFER_CLASS_1"/>
    <property type="match status" value="1"/>
</dbReference>
<evidence type="ECO:0000259" key="7">
    <source>
        <dbReference type="Pfam" id="PF00155"/>
    </source>
</evidence>
<dbReference type="FunFam" id="3.40.640.10:FF:000033">
    <property type="entry name" value="Aspartate aminotransferase"/>
    <property type="match status" value="1"/>
</dbReference>
<dbReference type="PANTHER" id="PTHR46383:SF1">
    <property type="entry name" value="ASPARTATE AMINOTRANSFERASE"/>
    <property type="match status" value="1"/>
</dbReference>
<evidence type="ECO:0000256" key="1">
    <source>
        <dbReference type="ARBA" id="ARBA00001933"/>
    </source>
</evidence>
<evidence type="ECO:0000256" key="3">
    <source>
        <dbReference type="ARBA" id="ARBA00022576"/>
    </source>
</evidence>